<evidence type="ECO:0000256" key="6">
    <source>
        <dbReference type="ARBA" id="ARBA00022723"/>
    </source>
</evidence>
<dbReference type="HAMAP" id="MF_00495">
    <property type="entry name" value="GPH_hydrolase_bact"/>
    <property type="match status" value="1"/>
</dbReference>
<dbReference type="InterPro" id="IPR036412">
    <property type="entry name" value="HAD-like_sf"/>
</dbReference>
<evidence type="ECO:0000313" key="11">
    <source>
        <dbReference type="EMBL" id="MDX6806616.1"/>
    </source>
</evidence>
<dbReference type="SFLD" id="SFLDG01129">
    <property type="entry name" value="C1.5:_HAD__Beta-PGM__Phosphata"/>
    <property type="match status" value="1"/>
</dbReference>
<evidence type="ECO:0000256" key="10">
    <source>
        <dbReference type="HAMAP-Rule" id="MF_00495"/>
    </source>
</evidence>
<keyword evidence="7 10" id="KW-0378">Hydrolase</keyword>
<dbReference type="InterPro" id="IPR023214">
    <property type="entry name" value="HAD_sf"/>
</dbReference>
<dbReference type="Gene3D" id="3.40.50.1000">
    <property type="entry name" value="HAD superfamily/HAD-like"/>
    <property type="match status" value="1"/>
</dbReference>
<name>A0ABU4RP43_9HYPH</name>
<evidence type="ECO:0000256" key="4">
    <source>
        <dbReference type="ARBA" id="ARBA00006171"/>
    </source>
</evidence>
<evidence type="ECO:0000256" key="3">
    <source>
        <dbReference type="ARBA" id="ARBA00004818"/>
    </source>
</evidence>
<dbReference type="PANTHER" id="PTHR43434:SF1">
    <property type="entry name" value="PHOSPHOGLYCOLATE PHOSPHATASE"/>
    <property type="match status" value="1"/>
</dbReference>
<dbReference type="Pfam" id="PF13419">
    <property type="entry name" value="HAD_2"/>
    <property type="match status" value="1"/>
</dbReference>
<comment type="catalytic activity">
    <reaction evidence="1 10">
        <text>2-phosphoglycolate + H2O = glycolate + phosphate</text>
        <dbReference type="Rhea" id="RHEA:14369"/>
        <dbReference type="ChEBI" id="CHEBI:15377"/>
        <dbReference type="ChEBI" id="CHEBI:29805"/>
        <dbReference type="ChEBI" id="CHEBI:43474"/>
        <dbReference type="ChEBI" id="CHEBI:58033"/>
        <dbReference type="EC" id="3.1.3.18"/>
    </reaction>
</comment>
<feature type="binding site" evidence="10">
    <location>
        <position position="171"/>
    </location>
    <ligand>
        <name>Mg(2+)</name>
        <dbReference type="ChEBI" id="CHEBI:18420"/>
    </ligand>
</feature>
<sequence length="223" mass="23941">MIQPTAVFDLDGTIVDTAPDLVAGLNVALALANLEPVNTHDLRSLVGGGVRVMLTRGLALRGHSVGEERFAELSKAFLAHYELHIADHSTIYPDVAEVLDELSGNGFRVCVCTNKPERLAKLLLSTLQFDNRFEAICGADTFTARKPDPIHLLGTIARAGGDPAKAVMIGDSITDLNAARNASVPCILMDWGYTDIPASELGADTVLSRFSEVPAAIERHLKR</sequence>
<comment type="similarity">
    <text evidence="4 10">Belongs to the HAD-like hydrolase superfamily. CbbY/CbbZ/Gph/YieH family.</text>
</comment>
<dbReference type="GO" id="GO:0016787">
    <property type="term" value="F:hydrolase activity"/>
    <property type="evidence" value="ECO:0007669"/>
    <property type="project" value="UniProtKB-KW"/>
</dbReference>
<evidence type="ECO:0000256" key="9">
    <source>
        <dbReference type="ARBA" id="ARBA00023277"/>
    </source>
</evidence>
<reference evidence="11 12" key="1">
    <citation type="submission" date="2023-11" db="EMBL/GenBank/DDBJ databases">
        <authorList>
            <person name="Bao R."/>
        </authorList>
    </citation>
    <scope>NUCLEOTIDE SEQUENCE [LARGE SCALE GENOMIC DNA]</scope>
    <source>
        <strain evidence="11 12">PJ23</strain>
    </source>
</reference>
<dbReference type="NCBIfam" id="TIGR01549">
    <property type="entry name" value="HAD-SF-IA-v1"/>
    <property type="match status" value="1"/>
</dbReference>
<dbReference type="EC" id="3.1.3.18" evidence="5 10"/>
<dbReference type="InterPro" id="IPR041492">
    <property type="entry name" value="HAD_2"/>
</dbReference>
<comment type="caution">
    <text evidence="11">The sequence shown here is derived from an EMBL/GenBank/DDBJ whole genome shotgun (WGS) entry which is preliminary data.</text>
</comment>
<feature type="active site" description="Nucleophile" evidence="10">
    <location>
        <position position="9"/>
    </location>
</feature>
<accession>A0ABU4RP43</accession>
<keyword evidence="6 10" id="KW-0479">Metal-binding</keyword>
<comment type="function">
    <text evidence="10">Specifically catalyzes the dephosphorylation of 2-phosphoglycolate. Is involved in the dissimilation of the intracellular 2-phosphoglycolate formed during the DNA repair of 3'-phosphoglycolate ends, a major class of DNA lesions induced by oxidative stress.</text>
</comment>
<dbReference type="SFLD" id="SFLDG01135">
    <property type="entry name" value="C1.5.6:_HAD__Beta-PGM__Phospha"/>
    <property type="match status" value="1"/>
</dbReference>
<evidence type="ECO:0000313" key="12">
    <source>
        <dbReference type="Proteomes" id="UP001274321"/>
    </source>
</evidence>
<gene>
    <name evidence="11" type="ORF">SCD90_11120</name>
</gene>
<keyword evidence="8 10" id="KW-0460">Magnesium</keyword>
<feature type="binding site" evidence="10">
    <location>
        <position position="11"/>
    </location>
    <ligand>
        <name>Mg(2+)</name>
        <dbReference type="ChEBI" id="CHEBI:18420"/>
    </ligand>
</feature>
<evidence type="ECO:0000256" key="1">
    <source>
        <dbReference type="ARBA" id="ARBA00000830"/>
    </source>
</evidence>
<dbReference type="RefSeq" id="WP_319844744.1">
    <property type="nucleotide sequence ID" value="NZ_JAXAFJ010000006.1"/>
</dbReference>
<dbReference type="Proteomes" id="UP001274321">
    <property type="component" value="Unassembled WGS sequence"/>
</dbReference>
<keyword evidence="12" id="KW-1185">Reference proteome</keyword>
<dbReference type="InterPro" id="IPR037512">
    <property type="entry name" value="PGPase_prok"/>
</dbReference>
<dbReference type="SUPFAM" id="SSF56784">
    <property type="entry name" value="HAD-like"/>
    <property type="match status" value="1"/>
</dbReference>
<evidence type="ECO:0000256" key="8">
    <source>
        <dbReference type="ARBA" id="ARBA00022842"/>
    </source>
</evidence>
<evidence type="ECO:0000256" key="7">
    <source>
        <dbReference type="ARBA" id="ARBA00022801"/>
    </source>
</evidence>
<dbReference type="PANTHER" id="PTHR43434">
    <property type="entry name" value="PHOSPHOGLYCOLATE PHOSPHATASE"/>
    <property type="match status" value="1"/>
</dbReference>
<comment type="cofactor">
    <cofactor evidence="2 10">
        <name>Mg(2+)</name>
        <dbReference type="ChEBI" id="CHEBI:18420"/>
    </cofactor>
</comment>
<dbReference type="SFLD" id="SFLDS00003">
    <property type="entry name" value="Haloacid_Dehalogenase"/>
    <property type="match status" value="1"/>
</dbReference>
<dbReference type="InterPro" id="IPR006439">
    <property type="entry name" value="HAD-SF_hydro_IA"/>
</dbReference>
<organism evidence="11 12">
    <name type="scientific">Terrihabitans rhizophilus</name>
    <dbReference type="NCBI Taxonomy" id="3092662"/>
    <lineage>
        <taxon>Bacteria</taxon>
        <taxon>Pseudomonadati</taxon>
        <taxon>Pseudomonadota</taxon>
        <taxon>Alphaproteobacteria</taxon>
        <taxon>Hyphomicrobiales</taxon>
        <taxon>Terrihabitans</taxon>
    </lineage>
</organism>
<feature type="binding site" evidence="10">
    <location>
        <position position="9"/>
    </location>
    <ligand>
        <name>Mg(2+)</name>
        <dbReference type="ChEBI" id="CHEBI:18420"/>
    </ligand>
</feature>
<evidence type="ECO:0000256" key="2">
    <source>
        <dbReference type="ARBA" id="ARBA00001946"/>
    </source>
</evidence>
<dbReference type="InterPro" id="IPR050155">
    <property type="entry name" value="HAD-like_hydrolase_sf"/>
</dbReference>
<dbReference type="Gene3D" id="1.10.150.240">
    <property type="entry name" value="Putative phosphatase, domain 2"/>
    <property type="match status" value="1"/>
</dbReference>
<evidence type="ECO:0000256" key="5">
    <source>
        <dbReference type="ARBA" id="ARBA00013078"/>
    </source>
</evidence>
<proteinExistence type="inferred from homology"/>
<dbReference type="EMBL" id="JAXAFJ010000006">
    <property type="protein sequence ID" value="MDX6806616.1"/>
    <property type="molecule type" value="Genomic_DNA"/>
</dbReference>
<dbReference type="InterPro" id="IPR023198">
    <property type="entry name" value="PGP-like_dom2"/>
</dbReference>
<protein>
    <recommendedName>
        <fullName evidence="5 10">Phosphoglycolate phosphatase</fullName>
        <shortName evidence="10">PGP</shortName>
        <shortName evidence="10">PGPase</shortName>
        <ecNumber evidence="5 10">3.1.3.18</ecNumber>
    </recommendedName>
</protein>
<comment type="pathway">
    <text evidence="3 10">Organic acid metabolism; glycolate biosynthesis; glycolate from 2-phosphoglycolate: step 1/1.</text>
</comment>
<keyword evidence="9 10" id="KW-0119">Carbohydrate metabolism</keyword>